<evidence type="ECO:0000313" key="5">
    <source>
        <dbReference type="Proteomes" id="UP000813461"/>
    </source>
</evidence>
<gene>
    <name evidence="4" type="ORF">FB567DRAFT_554802</name>
</gene>
<feature type="transmembrane region" description="Helical" evidence="2">
    <location>
        <begin position="175"/>
        <end position="197"/>
    </location>
</feature>
<feature type="compositionally biased region" description="Polar residues" evidence="1">
    <location>
        <begin position="247"/>
        <end position="271"/>
    </location>
</feature>
<feature type="transmembrane region" description="Helical" evidence="2">
    <location>
        <begin position="317"/>
        <end position="336"/>
    </location>
</feature>
<feature type="signal peptide" evidence="3">
    <location>
        <begin position="1"/>
        <end position="25"/>
    </location>
</feature>
<comment type="caution">
    <text evidence="4">The sequence shown here is derived from an EMBL/GenBank/DDBJ whole genome shotgun (WGS) entry which is preliminary data.</text>
</comment>
<accession>A0A8K0QV22</accession>
<keyword evidence="3" id="KW-0732">Signal</keyword>
<reference evidence="4" key="1">
    <citation type="journal article" date="2021" name="Nat. Commun.">
        <title>Genetic determinants of endophytism in the Arabidopsis root mycobiome.</title>
        <authorList>
            <person name="Mesny F."/>
            <person name="Miyauchi S."/>
            <person name="Thiergart T."/>
            <person name="Pickel B."/>
            <person name="Atanasova L."/>
            <person name="Karlsson M."/>
            <person name="Huettel B."/>
            <person name="Barry K.W."/>
            <person name="Haridas S."/>
            <person name="Chen C."/>
            <person name="Bauer D."/>
            <person name="Andreopoulos W."/>
            <person name="Pangilinan J."/>
            <person name="LaButti K."/>
            <person name="Riley R."/>
            <person name="Lipzen A."/>
            <person name="Clum A."/>
            <person name="Drula E."/>
            <person name="Henrissat B."/>
            <person name="Kohler A."/>
            <person name="Grigoriev I.V."/>
            <person name="Martin F.M."/>
            <person name="Hacquard S."/>
        </authorList>
    </citation>
    <scope>NUCLEOTIDE SEQUENCE</scope>
    <source>
        <strain evidence="4">MPI-SDFR-AT-0120</strain>
    </source>
</reference>
<dbReference type="AlphaFoldDB" id="A0A8K0QV22"/>
<keyword evidence="2" id="KW-0812">Transmembrane</keyword>
<evidence type="ECO:0000256" key="3">
    <source>
        <dbReference type="SAM" id="SignalP"/>
    </source>
</evidence>
<sequence length="382" mass="42820">MLNHSNLTMRMVFVYLALLPLSGFAQDENSVGPSGSGRIDGGQCPYKTRYETDLQMVYSPFKPYWQFTQVDGSAPDCWIASDCLFEASGESRKQQFAATALIMGLFPLTIKDIAWPARRLVFVTKDRLWPVEIIVLSLGLVPLCTGNPKTTRRRSCQSSLIATTAWRVEKQKIRFCILFFSATLLLCFSSLFVMEIYSKRSSLGCPVPIFIGTWHIIALIPGVIHSLFSQSQRRSYERKRVQLADTQRSLSTQDNNSAHHSSPITSIQSFTPPARCLPIDINDENDEDEHTEPTGREREKRIASAVQGANEAWPVQMAWGVYYIAGTLVFTSIMAVTVPELVIWVVLGLATAACSKILAFFLCLLFEDTGLKLNETLRTVNR</sequence>
<feature type="region of interest" description="Disordered" evidence="1">
    <location>
        <begin position="247"/>
        <end position="272"/>
    </location>
</feature>
<evidence type="ECO:0000313" key="4">
    <source>
        <dbReference type="EMBL" id="KAH7070301.1"/>
    </source>
</evidence>
<feature type="transmembrane region" description="Helical" evidence="2">
    <location>
        <begin position="209"/>
        <end position="228"/>
    </location>
</feature>
<dbReference type="OrthoDB" id="4435313at2759"/>
<keyword evidence="5" id="KW-1185">Reference proteome</keyword>
<proteinExistence type="predicted"/>
<feature type="transmembrane region" description="Helical" evidence="2">
    <location>
        <begin position="342"/>
        <end position="366"/>
    </location>
</feature>
<dbReference type="Proteomes" id="UP000813461">
    <property type="component" value="Unassembled WGS sequence"/>
</dbReference>
<protein>
    <submittedName>
        <fullName evidence="4">Uncharacterized protein</fullName>
    </submittedName>
</protein>
<keyword evidence="2" id="KW-1133">Transmembrane helix</keyword>
<feature type="chain" id="PRO_5035482647" evidence="3">
    <location>
        <begin position="26"/>
        <end position="382"/>
    </location>
</feature>
<evidence type="ECO:0000256" key="1">
    <source>
        <dbReference type="SAM" id="MobiDB-lite"/>
    </source>
</evidence>
<evidence type="ECO:0000256" key="2">
    <source>
        <dbReference type="SAM" id="Phobius"/>
    </source>
</evidence>
<name>A0A8K0QV22_9PLEO</name>
<dbReference type="EMBL" id="JAGMVJ010000027">
    <property type="protein sequence ID" value="KAH7070301.1"/>
    <property type="molecule type" value="Genomic_DNA"/>
</dbReference>
<organism evidence="4 5">
    <name type="scientific">Paraphoma chrysanthemicola</name>
    <dbReference type="NCBI Taxonomy" id="798071"/>
    <lineage>
        <taxon>Eukaryota</taxon>
        <taxon>Fungi</taxon>
        <taxon>Dikarya</taxon>
        <taxon>Ascomycota</taxon>
        <taxon>Pezizomycotina</taxon>
        <taxon>Dothideomycetes</taxon>
        <taxon>Pleosporomycetidae</taxon>
        <taxon>Pleosporales</taxon>
        <taxon>Pleosporineae</taxon>
        <taxon>Phaeosphaeriaceae</taxon>
        <taxon>Paraphoma</taxon>
    </lineage>
</organism>
<keyword evidence="2" id="KW-0472">Membrane</keyword>